<evidence type="ECO:0000256" key="2">
    <source>
        <dbReference type="ARBA" id="ARBA00023125"/>
    </source>
</evidence>
<keyword evidence="1" id="KW-0805">Transcription regulation</keyword>
<proteinExistence type="predicted"/>
<dbReference type="Gene3D" id="1.10.10.60">
    <property type="entry name" value="Homeodomain-like"/>
    <property type="match status" value="1"/>
</dbReference>
<dbReference type="SMART" id="SM00342">
    <property type="entry name" value="HTH_ARAC"/>
    <property type="match status" value="1"/>
</dbReference>
<dbReference type="PATRIC" id="fig|1423766.4.peg.1765"/>
<dbReference type="RefSeq" id="WP_008856175.1">
    <property type="nucleotide sequence ID" value="NZ_AZEB01000003.1"/>
</dbReference>
<protein>
    <submittedName>
        <fullName evidence="5">Transcriptional regulator, AraC family</fullName>
    </submittedName>
</protein>
<dbReference type="PROSITE" id="PS01124">
    <property type="entry name" value="HTH_ARAC_FAMILY_2"/>
    <property type="match status" value="1"/>
</dbReference>
<feature type="domain" description="HTH araC/xylS-type" evidence="4">
    <location>
        <begin position="279"/>
        <end position="377"/>
    </location>
</feature>
<keyword evidence="2" id="KW-0238">DNA-binding</keyword>
<keyword evidence="6" id="KW-1185">Reference proteome</keyword>
<gene>
    <name evidence="5" type="ORF">FC98_GL001706</name>
</gene>
<evidence type="ECO:0000256" key="1">
    <source>
        <dbReference type="ARBA" id="ARBA00023015"/>
    </source>
</evidence>
<sequence>MTLEQLYISSLNIPAIEFKINDQQFDVLFKKGKILTNSYASMLKRIPKRDSFTVLCHTQTLFTFCFIKEDLVYLIGPEVINYNQEDKHLNLNSKIIYLSKRLNTAILEKNNCYQQILFFSQLIGLPIDNQTIDLAFQRAIPSRQLDDIITAVNFNDDGVHISYVYERALKAAIMLGDPSSIHSTFLALINSGRIGILSDKGRLRSVKNWGIICVSVTIRSAINAGIDYDQAYSLNDQYVRTIESLNAFDDVMNKIEEILKDMARRVQQLRNVHLSKDIRYIYQIILDSPEANLTVPELSNQLGLSSHYLSTLFKKEVDVSISRFKILVKINRVIQLISTTNLPLSEIAAKLNFADQAHLSRDFKALVGVCPMTARKNPHFTEGWNLYDFLGINVG</sequence>
<dbReference type="InterPro" id="IPR018060">
    <property type="entry name" value="HTH_AraC"/>
</dbReference>
<evidence type="ECO:0000313" key="6">
    <source>
        <dbReference type="Proteomes" id="UP000051439"/>
    </source>
</evidence>
<organism evidence="5 6">
    <name type="scientific">Lentilactobacillus kisonensis DSM 19906 = JCM 15041</name>
    <dbReference type="NCBI Taxonomy" id="1423766"/>
    <lineage>
        <taxon>Bacteria</taxon>
        <taxon>Bacillati</taxon>
        <taxon>Bacillota</taxon>
        <taxon>Bacilli</taxon>
        <taxon>Lactobacillales</taxon>
        <taxon>Lactobacillaceae</taxon>
        <taxon>Lentilactobacillus</taxon>
    </lineage>
</organism>
<dbReference type="SUPFAM" id="SSF46689">
    <property type="entry name" value="Homeodomain-like"/>
    <property type="match status" value="1"/>
</dbReference>
<name>A0A0R1NRI8_9LACO</name>
<dbReference type="EMBL" id="AZEB01000003">
    <property type="protein sequence ID" value="KRL22951.1"/>
    <property type="molecule type" value="Genomic_DNA"/>
</dbReference>
<dbReference type="GO" id="GO:0043565">
    <property type="term" value="F:sequence-specific DNA binding"/>
    <property type="evidence" value="ECO:0007669"/>
    <property type="project" value="InterPro"/>
</dbReference>
<dbReference type="PANTHER" id="PTHR46796">
    <property type="entry name" value="HTH-TYPE TRANSCRIPTIONAL ACTIVATOR RHAS-RELATED"/>
    <property type="match status" value="1"/>
</dbReference>
<dbReference type="Proteomes" id="UP000051439">
    <property type="component" value="Unassembled WGS sequence"/>
</dbReference>
<reference evidence="5 6" key="1">
    <citation type="journal article" date="2015" name="Genome Announc.">
        <title>Expanding the biotechnology potential of lactobacilli through comparative genomics of 213 strains and associated genera.</title>
        <authorList>
            <person name="Sun Z."/>
            <person name="Harris H.M."/>
            <person name="McCann A."/>
            <person name="Guo C."/>
            <person name="Argimon S."/>
            <person name="Zhang W."/>
            <person name="Yang X."/>
            <person name="Jeffery I.B."/>
            <person name="Cooney J.C."/>
            <person name="Kagawa T.F."/>
            <person name="Liu W."/>
            <person name="Song Y."/>
            <person name="Salvetti E."/>
            <person name="Wrobel A."/>
            <person name="Rasinkangas P."/>
            <person name="Parkhill J."/>
            <person name="Rea M.C."/>
            <person name="O'Sullivan O."/>
            <person name="Ritari J."/>
            <person name="Douillard F.P."/>
            <person name="Paul Ross R."/>
            <person name="Yang R."/>
            <person name="Briner A.E."/>
            <person name="Felis G.E."/>
            <person name="de Vos W.M."/>
            <person name="Barrangou R."/>
            <person name="Klaenhammer T.R."/>
            <person name="Caufield P.W."/>
            <person name="Cui Y."/>
            <person name="Zhang H."/>
            <person name="O'Toole P.W."/>
        </authorList>
    </citation>
    <scope>NUCLEOTIDE SEQUENCE [LARGE SCALE GENOMIC DNA]</scope>
    <source>
        <strain evidence="5 6">DSM 19906</strain>
    </source>
</reference>
<dbReference type="Pfam" id="PF12833">
    <property type="entry name" value="HTH_18"/>
    <property type="match status" value="1"/>
</dbReference>
<dbReference type="InterPro" id="IPR050204">
    <property type="entry name" value="AraC_XylS_family_regulators"/>
</dbReference>
<dbReference type="GO" id="GO:0003700">
    <property type="term" value="F:DNA-binding transcription factor activity"/>
    <property type="evidence" value="ECO:0007669"/>
    <property type="project" value="InterPro"/>
</dbReference>
<keyword evidence="3" id="KW-0804">Transcription</keyword>
<evidence type="ECO:0000313" key="5">
    <source>
        <dbReference type="EMBL" id="KRL22951.1"/>
    </source>
</evidence>
<evidence type="ECO:0000256" key="3">
    <source>
        <dbReference type="ARBA" id="ARBA00023163"/>
    </source>
</evidence>
<comment type="caution">
    <text evidence="5">The sequence shown here is derived from an EMBL/GenBank/DDBJ whole genome shotgun (WGS) entry which is preliminary data.</text>
</comment>
<accession>A0A0R1NRI8</accession>
<dbReference type="InterPro" id="IPR009057">
    <property type="entry name" value="Homeodomain-like_sf"/>
</dbReference>
<evidence type="ECO:0000259" key="4">
    <source>
        <dbReference type="PROSITE" id="PS01124"/>
    </source>
</evidence>
<dbReference type="AlphaFoldDB" id="A0A0R1NRI8"/>